<dbReference type="OMA" id="HANTKSP"/>
<feature type="region of interest" description="Disordered" evidence="1">
    <location>
        <begin position="303"/>
        <end position="337"/>
    </location>
</feature>
<dbReference type="OrthoDB" id="6022633at2759"/>
<dbReference type="HOGENOM" id="CLU_710452_0_0_1"/>
<accession>B3S4Z4</accession>
<protein>
    <recommendedName>
        <fullName evidence="4">Coiled-coil domain-containing protein 24</fullName>
    </recommendedName>
</protein>
<dbReference type="CTD" id="6756542"/>
<dbReference type="AlphaFoldDB" id="B3S4Z4"/>
<dbReference type="Proteomes" id="UP000009022">
    <property type="component" value="Unassembled WGS sequence"/>
</dbReference>
<proteinExistence type="predicted"/>
<sequence length="389" mass="43428">MTSPINTPFQLASSAWQVIQSVAPASEIDEITSIIGRSLTQQVEEIRQEAGYLLDIWRDLRQQTDSLVAENPTKLLPEPPELRNRLKQEITMLLDILKQKDDMAHKQDMLQDYKHIVSYVTQPRENQVSPLSRPQSACSSLDNREVPVVQSSCSGRSSAANSMLDDEVKSISDRVNITDIDSIAEALRNLLEEEYESLKGDIEYLQSCLEDESSFQHETNSIPTEPTLSELRKFGTQLERSVLSTVGKPPIPDKTIKNVDPLSKPASIPRRLHSINKTKNDGSDLSHKMELVKITNATADGNINKLTRSTSNKLPANIAPRPPATRPKATVKSNSAGSRRKLAVYFDPKDHDKKALSDGNQTTPVLMDHLKYDPTSKSFLASRDRQYSA</sequence>
<dbReference type="Pfam" id="PF15669">
    <property type="entry name" value="CCDC24"/>
    <property type="match status" value="1"/>
</dbReference>
<gene>
    <name evidence="2" type="ORF">TRIADDRAFT_59404</name>
</gene>
<dbReference type="GeneID" id="6756542"/>
<dbReference type="PhylomeDB" id="B3S4Z4"/>
<name>B3S4Z4_TRIAD</name>
<dbReference type="KEGG" id="tad:TRIADDRAFT_59404"/>
<organism evidence="2 3">
    <name type="scientific">Trichoplax adhaerens</name>
    <name type="common">Trichoplax reptans</name>
    <dbReference type="NCBI Taxonomy" id="10228"/>
    <lineage>
        <taxon>Eukaryota</taxon>
        <taxon>Metazoa</taxon>
        <taxon>Placozoa</taxon>
        <taxon>Uniplacotomia</taxon>
        <taxon>Trichoplacea</taxon>
        <taxon>Trichoplacidae</taxon>
        <taxon>Trichoplax</taxon>
    </lineage>
</organism>
<evidence type="ECO:0000313" key="2">
    <source>
        <dbReference type="EMBL" id="EDV22297.1"/>
    </source>
</evidence>
<dbReference type="STRING" id="10228.B3S4Z4"/>
<dbReference type="eggNOG" id="ENOG502S6CH">
    <property type="taxonomic scope" value="Eukaryota"/>
</dbReference>
<dbReference type="PANTHER" id="PTHR28601:SF1">
    <property type="entry name" value="COILED-COIL DOMAIN-CONTAINING PROTEIN 24"/>
    <property type="match status" value="1"/>
</dbReference>
<keyword evidence="3" id="KW-1185">Reference proteome</keyword>
<evidence type="ECO:0000256" key="1">
    <source>
        <dbReference type="SAM" id="MobiDB-lite"/>
    </source>
</evidence>
<dbReference type="EMBL" id="DS985250">
    <property type="protein sequence ID" value="EDV22297.1"/>
    <property type="molecule type" value="Genomic_DNA"/>
</dbReference>
<dbReference type="RefSeq" id="XP_002115452.1">
    <property type="nucleotide sequence ID" value="XM_002115416.1"/>
</dbReference>
<dbReference type="FunCoup" id="B3S4Z4">
    <property type="interactions" value="5"/>
</dbReference>
<dbReference type="InParanoid" id="B3S4Z4"/>
<feature type="compositionally biased region" description="Polar residues" evidence="1">
    <location>
        <begin position="303"/>
        <end position="314"/>
    </location>
</feature>
<feature type="region of interest" description="Disordered" evidence="1">
    <location>
        <begin position="245"/>
        <end position="267"/>
    </location>
</feature>
<evidence type="ECO:0000313" key="3">
    <source>
        <dbReference type="Proteomes" id="UP000009022"/>
    </source>
</evidence>
<dbReference type="InterPro" id="IPR031367">
    <property type="entry name" value="CCDC24"/>
</dbReference>
<reference evidence="2 3" key="1">
    <citation type="journal article" date="2008" name="Nature">
        <title>The Trichoplax genome and the nature of placozoans.</title>
        <authorList>
            <person name="Srivastava M."/>
            <person name="Begovic E."/>
            <person name="Chapman J."/>
            <person name="Putnam N.H."/>
            <person name="Hellsten U."/>
            <person name="Kawashima T."/>
            <person name="Kuo A."/>
            <person name="Mitros T."/>
            <person name="Salamov A."/>
            <person name="Carpenter M.L."/>
            <person name="Signorovitch A.Y."/>
            <person name="Moreno M.A."/>
            <person name="Kamm K."/>
            <person name="Grimwood J."/>
            <person name="Schmutz J."/>
            <person name="Shapiro H."/>
            <person name="Grigoriev I.V."/>
            <person name="Buss L.W."/>
            <person name="Schierwater B."/>
            <person name="Dellaporta S.L."/>
            <person name="Rokhsar D.S."/>
        </authorList>
    </citation>
    <scope>NUCLEOTIDE SEQUENCE [LARGE SCALE GENOMIC DNA]</scope>
    <source>
        <strain evidence="2 3">Grell-BS-1999</strain>
    </source>
</reference>
<dbReference type="PANTHER" id="PTHR28601">
    <property type="entry name" value="COILED-COIL DOMAIN-CONTAINING PROTEIN 24"/>
    <property type="match status" value="1"/>
</dbReference>
<evidence type="ECO:0008006" key="4">
    <source>
        <dbReference type="Google" id="ProtNLM"/>
    </source>
</evidence>